<evidence type="ECO:0000256" key="1">
    <source>
        <dbReference type="SAM" id="MobiDB-lite"/>
    </source>
</evidence>
<evidence type="ECO:0000313" key="2">
    <source>
        <dbReference type="EMBL" id="CAE8609100.1"/>
    </source>
</evidence>
<keyword evidence="3" id="KW-1185">Reference proteome</keyword>
<organism evidence="2 3">
    <name type="scientific">Polarella glacialis</name>
    <name type="common">Dinoflagellate</name>
    <dbReference type="NCBI Taxonomy" id="89957"/>
    <lineage>
        <taxon>Eukaryota</taxon>
        <taxon>Sar</taxon>
        <taxon>Alveolata</taxon>
        <taxon>Dinophyceae</taxon>
        <taxon>Suessiales</taxon>
        <taxon>Suessiaceae</taxon>
        <taxon>Polarella</taxon>
    </lineage>
</organism>
<gene>
    <name evidence="2" type="ORF">PGLA1383_LOCUS26927</name>
</gene>
<sequence length="130" mass="13993">TDDTMDIPWAAALRAASERLAGAGQTPQTTLKAPEALPEEPGAASANAGKHPVGKSVWRPAIVMCPPVHHPPSDSAIPDPDDEDKVSWPSEAPLERRDWEKLVAEVCSAVKEELLRGRRALTEELSAQNE</sequence>
<protein>
    <submittedName>
        <fullName evidence="2">Uncharacterized protein</fullName>
    </submittedName>
</protein>
<feature type="region of interest" description="Disordered" evidence="1">
    <location>
        <begin position="18"/>
        <end position="53"/>
    </location>
</feature>
<dbReference type="Proteomes" id="UP000654075">
    <property type="component" value="Unassembled WGS sequence"/>
</dbReference>
<feature type="non-terminal residue" evidence="2">
    <location>
        <position position="1"/>
    </location>
</feature>
<evidence type="ECO:0000313" key="3">
    <source>
        <dbReference type="Proteomes" id="UP000654075"/>
    </source>
</evidence>
<comment type="caution">
    <text evidence="2">The sequence shown here is derived from an EMBL/GenBank/DDBJ whole genome shotgun (WGS) entry which is preliminary data.</text>
</comment>
<feature type="region of interest" description="Disordered" evidence="1">
    <location>
        <begin position="65"/>
        <end position="92"/>
    </location>
</feature>
<name>A0A813F775_POLGL</name>
<accession>A0A813F775</accession>
<dbReference type="EMBL" id="CAJNNV010024240">
    <property type="protein sequence ID" value="CAE8609100.1"/>
    <property type="molecule type" value="Genomic_DNA"/>
</dbReference>
<dbReference type="AlphaFoldDB" id="A0A813F775"/>
<proteinExistence type="predicted"/>
<feature type="compositionally biased region" description="Low complexity" evidence="1">
    <location>
        <begin position="33"/>
        <end position="46"/>
    </location>
</feature>
<feature type="non-terminal residue" evidence="2">
    <location>
        <position position="130"/>
    </location>
</feature>
<reference evidence="2" key="1">
    <citation type="submission" date="2021-02" db="EMBL/GenBank/DDBJ databases">
        <authorList>
            <person name="Dougan E. K."/>
            <person name="Rhodes N."/>
            <person name="Thang M."/>
            <person name="Chan C."/>
        </authorList>
    </citation>
    <scope>NUCLEOTIDE SEQUENCE</scope>
</reference>